<gene>
    <name evidence="1" type="ORF">NCTC8179_04022</name>
</gene>
<organism evidence="1 2">
    <name type="scientific">Escherichia coli</name>
    <dbReference type="NCBI Taxonomy" id="562"/>
    <lineage>
        <taxon>Bacteria</taxon>
        <taxon>Pseudomonadati</taxon>
        <taxon>Pseudomonadota</taxon>
        <taxon>Gammaproteobacteria</taxon>
        <taxon>Enterobacterales</taxon>
        <taxon>Enterobacteriaceae</taxon>
        <taxon>Escherichia</taxon>
    </lineage>
</organism>
<protein>
    <submittedName>
        <fullName evidence="1">Putative lytic transglycosylase, catalytic</fullName>
    </submittedName>
</protein>
<accession>A0A377A4N7</accession>
<dbReference type="EMBL" id="UGEB01000001">
    <property type="protein sequence ID" value="STK91579.1"/>
    <property type="molecule type" value="Genomic_DNA"/>
</dbReference>
<proteinExistence type="predicted"/>
<dbReference type="Proteomes" id="UP000255543">
    <property type="component" value="Unassembled WGS sequence"/>
</dbReference>
<dbReference type="AlphaFoldDB" id="A0A377A4N7"/>
<name>A0A377A4N7_ECOLX</name>
<reference evidence="1 2" key="1">
    <citation type="submission" date="2018-06" db="EMBL/GenBank/DDBJ databases">
        <authorList>
            <consortium name="Pathogen Informatics"/>
            <person name="Doyle S."/>
        </authorList>
    </citation>
    <scope>NUCLEOTIDE SEQUENCE [LARGE SCALE GENOMIC DNA]</scope>
    <source>
        <strain evidence="1 2">NCTC8179</strain>
    </source>
</reference>
<evidence type="ECO:0000313" key="1">
    <source>
        <dbReference type="EMBL" id="STK91579.1"/>
    </source>
</evidence>
<sequence length="239" mass="26743">MISLFGALTIALRILNSTFWMSPIGLITALAAGIALLWEDYQTWKEGGDSLIDWGKWKPEVDAALKMVRDLKTTVNDLVKALAKLLNIDPKSWSLKWDFSNFIDQMGEFSKMLNMIADLLNAIKDGRWADAVSIGKQILNQGSENPSAMPMVTDSANSTADWIKEHWGFDPRSVGRTVRAGLVMMSRNNMHRLRNEENGITIRETLILLVRQGLLLNARAGDLPDLKLLLMDYGLLLVS</sequence>
<evidence type="ECO:0000313" key="2">
    <source>
        <dbReference type="Proteomes" id="UP000255543"/>
    </source>
</evidence>